<evidence type="ECO:0000256" key="4">
    <source>
        <dbReference type="ARBA" id="ARBA00023125"/>
    </source>
</evidence>
<dbReference type="Pfam" id="PF21788">
    <property type="entry name" value="TNP-like_GBD"/>
    <property type="match status" value="1"/>
</dbReference>
<dbReference type="AlphaFoldDB" id="A0AAU9UEW0"/>
<evidence type="ECO:0000313" key="8">
    <source>
        <dbReference type="Proteomes" id="UP001153954"/>
    </source>
</evidence>
<dbReference type="InterPro" id="IPR048367">
    <property type="entry name" value="TNP-like_RNaseH_C"/>
</dbReference>
<reference evidence="7" key="1">
    <citation type="submission" date="2022-03" db="EMBL/GenBank/DDBJ databases">
        <authorList>
            <person name="Tunstrom K."/>
        </authorList>
    </citation>
    <scope>NUCLEOTIDE SEQUENCE</scope>
</reference>
<dbReference type="Proteomes" id="UP001153954">
    <property type="component" value="Unassembled WGS sequence"/>
</dbReference>
<evidence type="ECO:0000256" key="1">
    <source>
        <dbReference type="ARBA" id="ARBA00022723"/>
    </source>
</evidence>
<dbReference type="Pfam" id="PF12017">
    <property type="entry name" value="Tnp_P_element"/>
    <property type="match status" value="1"/>
</dbReference>
<keyword evidence="4 5" id="KW-0238">DNA-binding</keyword>
<evidence type="ECO:0000256" key="3">
    <source>
        <dbReference type="ARBA" id="ARBA00022833"/>
    </source>
</evidence>
<keyword evidence="8" id="KW-1185">Reference proteome</keyword>
<evidence type="ECO:0000256" key="2">
    <source>
        <dbReference type="ARBA" id="ARBA00022771"/>
    </source>
</evidence>
<evidence type="ECO:0000313" key="7">
    <source>
        <dbReference type="EMBL" id="CAH2096285.1"/>
    </source>
</evidence>
<comment type="caution">
    <text evidence="7">The sequence shown here is derived from an EMBL/GenBank/DDBJ whole genome shotgun (WGS) entry which is preliminary data.</text>
</comment>
<evidence type="ECO:0000259" key="6">
    <source>
        <dbReference type="PROSITE" id="PS50950"/>
    </source>
</evidence>
<dbReference type="SMART" id="SM00692">
    <property type="entry name" value="DM3"/>
    <property type="match status" value="1"/>
</dbReference>
<dbReference type="SUPFAM" id="SSF57716">
    <property type="entry name" value="Glucocorticoid receptor-like (DNA-binding domain)"/>
    <property type="match status" value="1"/>
</dbReference>
<dbReference type="InterPro" id="IPR021896">
    <property type="entry name" value="THAP9-like_HTH"/>
</dbReference>
<dbReference type="InterPro" id="IPR048366">
    <property type="entry name" value="TNP-like_GBD"/>
</dbReference>
<dbReference type="GO" id="GO:0003677">
    <property type="term" value="F:DNA binding"/>
    <property type="evidence" value="ECO:0007669"/>
    <property type="project" value="UniProtKB-UniRule"/>
</dbReference>
<dbReference type="GO" id="GO:0008270">
    <property type="term" value="F:zinc ion binding"/>
    <property type="evidence" value="ECO:0007669"/>
    <property type="project" value="UniProtKB-KW"/>
</dbReference>
<dbReference type="PANTHER" id="PTHR47577">
    <property type="entry name" value="THAP DOMAIN-CONTAINING PROTEIN 6"/>
    <property type="match status" value="1"/>
</dbReference>
<organism evidence="7 8">
    <name type="scientific">Euphydryas editha</name>
    <name type="common">Edith's checkerspot</name>
    <dbReference type="NCBI Taxonomy" id="104508"/>
    <lineage>
        <taxon>Eukaryota</taxon>
        <taxon>Metazoa</taxon>
        <taxon>Ecdysozoa</taxon>
        <taxon>Arthropoda</taxon>
        <taxon>Hexapoda</taxon>
        <taxon>Insecta</taxon>
        <taxon>Pterygota</taxon>
        <taxon>Neoptera</taxon>
        <taxon>Endopterygota</taxon>
        <taxon>Lepidoptera</taxon>
        <taxon>Glossata</taxon>
        <taxon>Ditrysia</taxon>
        <taxon>Papilionoidea</taxon>
        <taxon>Nymphalidae</taxon>
        <taxon>Nymphalinae</taxon>
        <taxon>Euphydryas</taxon>
    </lineage>
</organism>
<evidence type="ECO:0000256" key="5">
    <source>
        <dbReference type="PROSITE-ProRule" id="PRU00309"/>
    </source>
</evidence>
<accession>A0AAU9UEW0</accession>
<dbReference type="InterPro" id="IPR006612">
    <property type="entry name" value="THAP_Znf"/>
</dbReference>
<feature type="domain" description="THAP-type" evidence="6">
    <location>
        <begin position="1"/>
        <end position="82"/>
    </location>
</feature>
<sequence>MVHTTCAVRDCTSSSRINRELRFHQFPRTEERCKLWVEACSRTDLLGRNSKSLKNSYICGLHFEKCMYGRKSLKKLAVPTLLLPTENSVHTQTETKVKILTDVILDSRDKRHIFKPKTAQIRHELAGPSSQMAENTDTKNPFGIDKSSYTLARLTDHTPRKRKLRKQLYTIKKKLKFTREKCEDVTESQFLKGCDKFLSPKLSAIVKAQIYLKHHCKNNRYSREFKLFCLNIYYTSPLAYRFLSKTICLPTKSTLANMYFSMETKINEEVWNILTSTIQHMSSSEKECVLCMDELSLKLNLSYNTKEDKILGLHEVDGQQQPAAAGYAFTLMLRGICSKWKQPIGFSFITSSKIDDQLRAWLIRTVKHLLQLGFNIRAFISDLGSDFLALSKTLGICKEGSFFEIDGHKMYYIFDVPHLMKCVRNNLINYNFEFDGKIAQWEDIIKMYEQDQKKDMRSAPRLTDAHIHPNSFQKRKVRLAVQVFSNSVVAALKNYESSGSLQLTNGTIDFIETMNNLFDLLNSNNIDSLKPHNKPYRGIPVQEELLDKAQHLFNNMRVINKNNGHDVTNMMKFIKAFNVTINSLRQLYNDMKSQGYKYILTRRINNDCLENFFGLVRQAGGNCREPTCLQYTRAFRKFFLCQILNLSDATNCTEDFDNILTQFLQFTKNRPQAQVCIQNPPEIQPKKEVFREVRYAGRKCILLYMRLFVAKVC</sequence>
<dbReference type="Pfam" id="PF05485">
    <property type="entry name" value="THAP"/>
    <property type="match status" value="1"/>
</dbReference>
<protein>
    <recommendedName>
        <fullName evidence="6">THAP-type domain-containing protein</fullName>
    </recommendedName>
</protein>
<dbReference type="InterPro" id="IPR048365">
    <property type="entry name" value="TNP-like_RNaseH_N"/>
</dbReference>
<dbReference type="PANTHER" id="PTHR47577:SF2">
    <property type="entry name" value="THAP DOMAIN CONTAINING 9"/>
    <property type="match status" value="1"/>
</dbReference>
<dbReference type="EMBL" id="CAKOGL010000016">
    <property type="protein sequence ID" value="CAH2096285.1"/>
    <property type="molecule type" value="Genomic_DNA"/>
</dbReference>
<keyword evidence="2 5" id="KW-0863">Zinc-finger</keyword>
<name>A0AAU9UEW0_EUPED</name>
<keyword evidence="3" id="KW-0862">Zinc</keyword>
<keyword evidence="1" id="KW-0479">Metal-binding</keyword>
<proteinExistence type="predicted"/>
<dbReference type="PROSITE" id="PS50950">
    <property type="entry name" value="ZF_THAP"/>
    <property type="match status" value="1"/>
</dbReference>
<gene>
    <name evidence="7" type="ORF">EEDITHA_LOCUS11646</name>
</gene>
<dbReference type="Pfam" id="PF21789">
    <property type="entry name" value="TNP-like_RNaseH_C"/>
    <property type="match status" value="1"/>
</dbReference>
<dbReference type="Pfam" id="PF21787">
    <property type="entry name" value="TNP-like_RNaseH_N"/>
    <property type="match status" value="1"/>
</dbReference>
<dbReference type="SMART" id="SM00980">
    <property type="entry name" value="THAP"/>
    <property type="match status" value="1"/>
</dbReference>